<reference evidence="12" key="1">
    <citation type="submission" date="2024-07" db="EMBL/GenBank/DDBJ databases">
        <title>Genome Analysis of a Potential Novel Vibrio Species Secreting pH- and Thermo-stable Alginate Lyase and its Application in Producing Alginate Oligosaccharides.</title>
        <authorList>
            <person name="Huang H."/>
            <person name="Bao K."/>
        </authorList>
    </citation>
    <scope>NUCLEOTIDE SEQUENCE</scope>
    <source>
        <strain evidence="12">HB236076</strain>
        <plasmid evidence="12">p-HB236076</plasmid>
    </source>
</reference>
<comment type="catalytic activity">
    <reaction evidence="1 10">
        <text>Hydrolysis of terminal non-reducing beta-D-galactose residues in beta-D-galactosides.</text>
        <dbReference type="EC" id="3.2.1.23"/>
    </reaction>
</comment>
<gene>
    <name evidence="12" type="ORF">AB0763_13540</name>
</gene>
<evidence type="ECO:0000259" key="11">
    <source>
        <dbReference type="SMART" id="SM01038"/>
    </source>
</evidence>
<keyword evidence="8 10" id="KW-0326">Glycosidase</keyword>
<dbReference type="InterPro" id="IPR008979">
    <property type="entry name" value="Galactose-bd-like_sf"/>
</dbReference>
<evidence type="ECO:0000256" key="6">
    <source>
        <dbReference type="ARBA" id="ARBA00022801"/>
    </source>
</evidence>
<proteinExistence type="inferred from homology"/>
<dbReference type="InterPro" id="IPR011013">
    <property type="entry name" value="Gal_mutarotase_sf_dom"/>
</dbReference>
<dbReference type="PROSITE" id="PS00608">
    <property type="entry name" value="GLYCOSYL_HYDROL_F2_2"/>
    <property type="match status" value="1"/>
</dbReference>
<dbReference type="NCBIfam" id="NF007074">
    <property type="entry name" value="PRK09525.1"/>
    <property type="match status" value="1"/>
</dbReference>
<accession>A0AB39HJD5</accession>
<dbReference type="KEGG" id="vih:AB0763_13540"/>
<sequence length="1030" mass="118030">MRSFQDILNAKDWQNPLVVKLNTLRPHSPLNAYCSQQDALKGQNAQRQCLNGDWRFALFDQVEAVSETFIEPDFADRQWSSIAVPSNWQLQGHDKPIYTNVKYPFADAPPQVPKDNPTGCYRTDFHCEENLLDKQTRLVFEGVNSACHVWVNGQWIGYSQDSRLPVEFDVSRVIKAGRNTLAVMVMRWSDGSYLEDQDMWWLSGIFRDVYLYRKPQLAIEDVFITPSLDACYRDGTLNISTRLTCDTTSHSLSVALFDRQGQPVKMQGETTQCSGQVAVDEKGAWRDRIDHRVTIDNPHKWSAESPYLYRCVLSLYDEQQILVDCEAYSVGFRCVEIDDGVLKLNGQALMIRGVNRHEHDPNHGHAIDEASMRRDIELIKQNNFNAVRTAHYPNHPLWYQLCDEYGLYLVDEANIETHGQFPMCRLSDDPMWNFAYMQRMMSMVERDKNHPSIIIWSLGNESGIGSNHHAMYQWTKQRDPSRPIQYEGGGANTAATDIICPMYARVNQHQPHESVPKYALKEWLSLPGETRPLILCEYAHAMGNSLGSFEKYWQAFRDYPRLQGGFIWDWVDQGLTQVDEQGQQYWAYGGDFGDEINDRQFCINGLMFPDRTPHPTLYEAKYAQQYYRFTLSQATLNIESEHLFCSEALTLQWQLTQGETTLLCGQQDVEIQAQHTLSVELESLQDWLAHQAEHTNKETLLTVSLAYQEPQAWCLAGHKVAQFQHVITEALAEMDQGIELAKVALVRQDEVIEIACESHRWQFDRRSGYLLNWQQGQNTILGSALKDNFFRAPLDNDIGTSEADLVDPNSYLARWQSAGLDALEVQPQGLTVSEVQDSVVLCARYHHLAKGKAVLATEWQYRFGTGGALQLEVNVERLAPLPPLPRVGLCFTLPQRQPVTWYGRGPFENYPDRKQAALLGCYQLELDQLHTPYIFPTENGLRCDTRWLNLDTVTLYGNFHFSVSRYDHQSLARAKHTNELVAGEPLVSIDHCHMGVGGDDSWTPSVHSEYLLTQSHYRYQLTLRPQGEKV</sequence>
<dbReference type="Pfam" id="PF02836">
    <property type="entry name" value="Glyco_hydro_2_C"/>
    <property type="match status" value="1"/>
</dbReference>
<dbReference type="Gene3D" id="3.20.20.80">
    <property type="entry name" value="Glycosidases"/>
    <property type="match status" value="1"/>
</dbReference>
<organism evidence="12">
    <name type="scientific">Vibrio sp. HB236076</name>
    <dbReference type="NCBI Taxonomy" id="3232307"/>
    <lineage>
        <taxon>Bacteria</taxon>
        <taxon>Pseudomonadati</taxon>
        <taxon>Pseudomonadota</taxon>
        <taxon>Gammaproteobacteria</taxon>
        <taxon>Vibrionales</taxon>
        <taxon>Vibrionaceae</taxon>
        <taxon>Vibrio</taxon>
    </lineage>
</organism>
<dbReference type="InterPro" id="IPR006103">
    <property type="entry name" value="Glyco_hydro_2_cat"/>
</dbReference>
<dbReference type="PROSITE" id="PS00719">
    <property type="entry name" value="GLYCOSYL_HYDROL_F2_1"/>
    <property type="match status" value="1"/>
</dbReference>
<evidence type="ECO:0000256" key="4">
    <source>
        <dbReference type="ARBA" id="ARBA00012756"/>
    </source>
</evidence>
<dbReference type="SUPFAM" id="SSF51445">
    <property type="entry name" value="(Trans)glycosidases"/>
    <property type="match status" value="1"/>
</dbReference>
<comment type="similarity">
    <text evidence="3 10">Belongs to the glycosyl hydrolase 2 family.</text>
</comment>
<dbReference type="SUPFAM" id="SSF74650">
    <property type="entry name" value="Galactose mutarotase-like"/>
    <property type="match status" value="1"/>
</dbReference>
<dbReference type="InterPro" id="IPR023232">
    <property type="entry name" value="Glyco_hydro_2_AS"/>
</dbReference>
<dbReference type="Pfam" id="PF02929">
    <property type="entry name" value="Bgal_small_N"/>
    <property type="match status" value="1"/>
</dbReference>
<evidence type="ECO:0000256" key="7">
    <source>
        <dbReference type="ARBA" id="ARBA00023053"/>
    </source>
</evidence>
<dbReference type="RefSeq" id="WP_306099721.1">
    <property type="nucleotide sequence ID" value="NZ_CP162602.1"/>
</dbReference>
<evidence type="ECO:0000256" key="5">
    <source>
        <dbReference type="ARBA" id="ARBA00013303"/>
    </source>
</evidence>
<dbReference type="Pfam" id="PF02837">
    <property type="entry name" value="Glyco_hydro_2_N"/>
    <property type="match status" value="1"/>
</dbReference>
<dbReference type="GO" id="GO:0030246">
    <property type="term" value="F:carbohydrate binding"/>
    <property type="evidence" value="ECO:0007669"/>
    <property type="project" value="InterPro"/>
</dbReference>
<dbReference type="InterPro" id="IPR004199">
    <property type="entry name" value="B-gal_small/dom_5"/>
</dbReference>
<dbReference type="SMART" id="SM01038">
    <property type="entry name" value="Bgal_small_N"/>
    <property type="match status" value="1"/>
</dbReference>
<dbReference type="InterPro" id="IPR017853">
    <property type="entry name" value="GH"/>
</dbReference>
<dbReference type="InterPro" id="IPR006104">
    <property type="entry name" value="Glyco_hydro_2_N"/>
</dbReference>
<feature type="domain" description="Beta galactosidase small chain/" evidence="11">
    <location>
        <begin position="753"/>
        <end position="1024"/>
    </location>
</feature>
<dbReference type="Gene3D" id="2.60.40.10">
    <property type="entry name" value="Immunoglobulins"/>
    <property type="match status" value="2"/>
</dbReference>
<evidence type="ECO:0000313" key="12">
    <source>
        <dbReference type="EMBL" id="XDK26807.1"/>
    </source>
</evidence>
<keyword evidence="6 10" id="KW-0378">Hydrolase</keyword>
<dbReference type="Pfam" id="PF00703">
    <property type="entry name" value="Glyco_hydro_2"/>
    <property type="match status" value="1"/>
</dbReference>
<dbReference type="FunFam" id="3.20.20.80:FF:000018">
    <property type="entry name" value="Beta-galactosidase"/>
    <property type="match status" value="1"/>
</dbReference>
<dbReference type="EMBL" id="CP162602">
    <property type="protein sequence ID" value="XDK26807.1"/>
    <property type="molecule type" value="Genomic_DNA"/>
</dbReference>
<dbReference type="PANTHER" id="PTHR46323:SF2">
    <property type="entry name" value="BETA-GALACTOSIDASE"/>
    <property type="match status" value="1"/>
</dbReference>
<evidence type="ECO:0000256" key="2">
    <source>
        <dbReference type="ARBA" id="ARBA00001959"/>
    </source>
</evidence>
<dbReference type="PRINTS" id="PR00132">
    <property type="entry name" value="GLHYDRLASE2"/>
</dbReference>
<name>A0AB39HJD5_9VIBR</name>
<evidence type="ECO:0000256" key="9">
    <source>
        <dbReference type="ARBA" id="ARBA00032230"/>
    </source>
</evidence>
<keyword evidence="7" id="KW-0915">Sodium</keyword>
<dbReference type="InterPro" id="IPR014718">
    <property type="entry name" value="GH-type_carb-bd"/>
</dbReference>
<dbReference type="InterPro" id="IPR050347">
    <property type="entry name" value="Bact_Beta-galactosidase"/>
</dbReference>
<dbReference type="GO" id="GO:0004565">
    <property type="term" value="F:beta-galactosidase activity"/>
    <property type="evidence" value="ECO:0007669"/>
    <property type="project" value="UniProtKB-EC"/>
</dbReference>
<dbReference type="EC" id="3.2.1.23" evidence="4 10"/>
<dbReference type="GO" id="GO:0005990">
    <property type="term" value="P:lactose catabolic process"/>
    <property type="evidence" value="ECO:0007669"/>
    <property type="project" value="TreeGrafter"/>
</dbReference>
<dbReference type="AlphaFoldDB" id="A0AB39HJD5"/>
<evidence type="ECO:0000256" key="10">
    <source>
        <dbReference type="RuleBase" id="RU361154"/>
    </source>
</evidence>
<evidence type="ECO:0000256" key="1">
    <source>
        <dbReference type="ARBA" id="ARBA00001412"/>
    </source>
</evidence>
<dbReference type="Gene3D" id="2.70.98.10">
    <property type="match status" value="1"/>
</dbReference>
<geneLocation type="plasmid" evidence="12">
    <name>p-HB236076</name>
</geneLocation>
<dbReference type="Pfam" id="PF16353">
    <property type="entry name" value="LacZ_4"/>
    <property type="match status" value="1"/>
</dbReference>
<dbReference type="SUPFAM" id="SSF49303">
    <property type="entry name" value="beta-Galactosidase/glucuronidase domain"/>
    <property type="match status" value="2"/>
</dbReference>
<keyword evidence="12" id="KW-0614">Plasmid</keyword>
<evidence type="ECO:0000256" key="3">
    <source>
        <dbReference type="ARBA" id="ARBA00007401"/>
    </source>
</evidence>
<comment type="cofactor">
    <cofactor evidence="2">
        <name>Na(+)</name>
        <dbReference type="ChEBI" id="CHEBI:29101"/>
    </cofactor>
</comment>
<dbReference type="InterPro" id="IPR036156">
    <property type="entry name" value="Beta-gal/glucu_dom_sf"/>
</dbReference>
<dbReference type="SUPFAM" id="SSF49785">
    <property type="entry name" value="Galactose-binding domain-like"/>
    <property type="match status" value="1"/>
</dbReference>
<dbReference type="InterPro" id="IPR006102">
    <property type="entry name" value="Ig-like_GH2"/>
</dbReference>
<dbReference type="InterPro" id="IPR032312">
    <property type="entry name" value="LacZ_4"/>
</dbReference>
<dbReference type="GO" id="GO:0009341">
    <property type="term" value="C:beta-galactosidase complex"/>
    <property type="evidence" value="ECO:0007669"/>
    <property type="project" value="InterPro"/>
</dbReference>
<dbReference type="Gene3D" id="2.60.120.260">
    <property type="entry name" value="Galactose-binding domain-like"/>
    <property type="match status" value="1"/>
</dbReference>
<dbReference type="InterPro" id="IPR013783">
    <property type="entry name" value="Ig-like_fold"/>
</dbReference>
<dbReference type="InterPro" id="IPR006101">
    <property type="entry name" value="Glyco_hydro_2"/>
</dbReference>
<dbReference type="PANTHER" id="PTHR46323">
    <property type="entry name" value="BETA-GALACTOSIDASE"/>
    <property type="match status" value="1"/>
</dbReference>
<protein>
    <recommendedName>
        <fullName evidence="5 10">Beta-galactosidase</fullName>
        <ecNumber evidence="4 10">3.2.1.23</ecNumber>
    </recommendedName>
    <alternativeName>
        <fullName evidence="9 10">Lactase</fullName>
    </alternativeName>
</protein>
<dbReference type="InterPro" id="IPR023230">
    <property type="entry name" value="Glyco_hydro_2_CS"/>
</dbReference>
<evidence type="ECO:0000256" key="8">
    <source>
        <dbReference type="ARBA" id="ARBA00023295"/>
    </source>
</evidence>